<keyword evidence="6" id="KW-1185">Reference proteome</keyword>
<keyword evidence="5" id="KW-0645">Protease</keyword>
<evidence type="ECO:0000256" key="3">
    <source>
        <dbReference type="ARBA" id="ARBA00038493"/>
    </source>
</evidence>
<keyword evidence="2" id="KW-0456">Lyase</keyword>
<gene>
    <name evidence="5" type="ORF">SAMN05421802_1228</name>
</gene>
<dbReference type="PANTHER" id="PTHR48094">
    <property type="entry name" value="PROTEIN/NUCLEIC ACID DEGLYCASE DJ-1-RELATED"/>
    <property type="match status" value="1"/>
</dbReference>
<dbReference type="Pfam" id="PF01965">
    <property type="entry name" value="DJ-1_PfpI"/>
    <property type="match status" value="1"/>
</dbReference>
<dbReference type="AlphaFoldDB" id="A0A9X8R685"/>
<reference evidence="5 6" key="1">
    <citation type="submission" date="2017-01" db="EMBL/GenBank/DDBJ databases">
        <authorList>
            <person name="Varghese N."/>
            <person name="Submissions S."/>
        </authorList>
    </citation>
    <scope>NUCLEOTIDE SEQUENCE [LARGE SCALE GENOMIC DNA]</scope>
    <source>
        <strain evidence="5 6">DSM 44280</strain>
    </source>
</reference>
<dbReference type="Proteomes" id="UP000185547">
    <property type="component" value="Unassembled WGS sequence"/>
</dbReference>
<dbReference type="Gene3D" id="3.40.50.880">
    <property type="match status" value="1"/>
</dbReference>
<evidence type="ECO:0000313" key="5">
    <source>
        <dbReference type="EMBL" id="SIQ63651.1"/>
    </source>
</evidence>
<dbReference type="InterPro" id="IPR050325">
    <property type="entry name" value="Prot/Nucl_acid_deglycase"/>
</dbReference>
<organism evidence="5 6">
    <name type="scientific">Corynebacterium afermentans</name>
    <dbReference type="NCBI Taxonomy" id="38286"/>
    <lineage>
        <taxon>Bacteria</taxon>
        <taxon>Bacillati</taxon>
        <taxon>Actinomycetota</taxon>
        <taxon>Actinomycetes</taxon>
        <taxon>Mycobacteriales</taxon>
        <taxon>Corynebacteriaceae</taxon>
        <taxon>Corynebacterium</taxon>
    </lineage>
</organism>
<dbReference type="GO" id="GO:0008233">
    <property type="term" value="F:peptidase activity"/>
    <property type="evidence" value="ECO:0007669"/>
    <property type="project" value="UniProtKB-KW"/>
</dbReference>
<comment type="similarity">
    <text evidence="3">Belongs to the peptidase C56 family. HSP31-like subfamily.</text>
</comment>
<dbReference type="GO" id="GO:0006508">
    <property type="term" value="P:proteolysis"/>
    <property type="evidence" value="ECO:0007669"/>
    <property type="project" value="UniProtKB-KW"/>
</dbReference>
<name>A0A9X8R685_9CORY</name>
<evidence type="ECO:0000313" key="6">
    <source>
        <dbReference type="Proteomes" id="UP000185547"/>
    </source>
</evidence>
<proteinExistence type="inferred from homology"/>
<dbReference type="GO" id="GO:0019243">
    <property type="term" value="P:methylglyoxal catabolic process to D-lactate via S-lactoyl-glutathione"/>
    <property type="evidence" value="ECO:0007669"/>
    <property type="project" value="TreeGrafter"/>
</dbReference>
<sequence>MGRMKFLALSTSVHRYTDSGIHTGMWLGEYTHFYDVLTEAGHEVTLASVDGGAVPIDPVSLKTPVIQLGGTNKRYEDPEFMNQLDDTPAITDVNLDEFAGIYLIGGHGTMFDFANDDVKKAVAHFADADKIVAAVCHGPCGLLDVTLANGRMLLDGRHVTGYSWTEEKLARRTEEVPFSLEEKLRDQAGEYTTAKIPMTKHVIVDGNLITGQNPTSAAGVGEAVLEAWG</sequence>
<keyword evidence="5" id="KW-0378">Hydrolase</keyword>
<keyword evidence="1" id="KW-0346">Stress response</keyword>
<dbReference type="SUPFAM" id="SSF52317">
    <property type="entry name" value="Class I glutamine amidotransferase-like"/>
    <property type="match status" value="1"/>
</dbReference>
<dbReference type="GO" id="GO:0019172">
    <property type="term" value="F:glyoxalase III activity"/>
    <property type="evidence" value="ECO:0007669"/>
    <property type="project" value="TreeGrafter"/>
</dbReference>
<dbReference type="InterPro" id="IPR029062">
    <property type="entry name" value="Class_I_gatase-like"/>
</dbReference>
<comment type="caution">
    <text evidence="5">The sequence shown here is derived from an EMBL/GenBank/DDBJ whole genome shotgun (WGS) entry which is preliminary data.</text>
</comment>
<dbReference type="PANTHER" id="PTHR48094:SF11">
    <property type="entry name" value="GLUTATHIONE-INDEPENDENT GLYOXALASE HSP31-RELATED"/>
    <property type="match status" value="1"/>
</dbReference>
<dbReference type="CDD" id="cd03141">
    <property type="entry name" value="GATase1_Hsp31_like"/>
    <property type="match status" value="1"/>
</dbReference>
<dbReference type="EMBL" id="FTMH01000022">
    <property type="protein sequence ID" value="SIQ63651.1"/>
    <property type="molecule type" value="Genomic_DNA"/>
</dbReference>
<evidence type="ECO:0000256" key="1">
    <source>
        <dbReference type="ARBA" id="ARBA00023016"/>
    </source>
</evidence>
<feature type="domain" description="DJ-1/PfpI" evidence="4">
    <location>
        <begin position="28"/>
        <end position="226"/>
    </location>
</feature>
<dbReference type="InterPro" id="IPR002818">
    <property type="entry name" value="DJ-1/PfpI"/>
</dbReference>
<protein>
    <submittedName>
        <fullName evidence="5">Intracellular protease/amidase</fullName>
    </submittedName>
</protein>
<evidence type="ECO:0000259" key="4">
    <source>
        <dbReference type="Pfam" id="PF01965"/>
    </source>
</evidence>
<dbReference type="GO" id="GO:0005737">
    <property type="term" value="C:cytoplasm"/>
    <property type="evidence" value="ECO:0007669"/>
    <property type="project" value="TreeGrafter"/>
</dbReference>
<accession>A0A9X8R685</accession>
<evidence type="ECO:0000256" key="2">
    <source>
        <dbReference type="ARBA" id="ARBA00023239"/>
    </source>
</evidence>